<comment type="caution">
    <text evidence="1">The sequence shown here is derived from an EMBL/GenBank/DDBJ whole genome shotgun (WGS) entry which is preliminary data.</text>
</comment>
<keyword evidence="2" id="KW-1185">Reference proteome</keyword>
<reference evidence="1" key="1">
    <citation type="journal article" date="2022" name="Int. J. Mol. Sci.">
        <title>Draft Genome of Tanacetum Coccineum: Genomic Comparison of Closely Related Tanacetum-Family Plants.</title>
        <authorList>
            <person name="Yamashiro T."/>
            <person name="Shiraishi A."/>
            <person name="Nakayama K."/>
            <person name="Satake H."/>
        </authorList>
    </citation>
    <scope>NUCLEOTIDE SEQUENCE</scope>
</reference>
<reference evidence="1" key="2">
    <citation type="submission" date="2022-01" db="EMBL/GenBank/DDBJ databases">
        <authorList>
            <person name="Yamashiro T."/>
            <person name="Shiraishi A."/>
            <person name="Satake H."/>
            <person name="Nakayama K."/>
        </authorList>
    </citation>
    <scope>NUCLEOTIDE SEQUENCE</scope>
</reference>
<dbReference type="Proteomes" id="UP001151760">
    <property type="component" value="Unassembled WGS sequence"/>
</dbReference>
<protein>
    <submittedName>
        <fullName evidence="1">Uncharacterized protein</fullName>
    </submittedName>
</protein>
<accession>A0ABQ5DBX7</accession>
<proteinExistence type="predicted"/>
<evidence type="ECO:0000313" key="2">
    <source>
        <dbReference type="Proteomes" id="UP001151760"/>
    </source>
</evidence>
<dbReference type="EMBL" id="BQNB010015140">
    <property type="protein sequence ID" value="GJT36473.1"/>
    <property type="molecule type" value="Genomic_DNA"/>
</dbReference>
<sequence length="309" mass="36266">MPEDIKVPLILGRPFFSTARAKINVYKRNITLRVGEERIVFTSIKPASSLIKRVYMLSLRERMELDLEATLMGETLVLNRSLDPFLEDYIELNDLNEQFELRRNQGDKFMPTLKEGEVIEELRTRDDELDNGIDDYPSYCNYDKKIHIDCAHNLKFSCMIGFEFTHANFFPLLFTQFRKKFLINKKLDMDAYSNEGMGDVIFGKLFLRKVGIKTKRFEGIITLYNGDDEVTYQMVRSHLRFKHHTNEQSNKIPPLLKVSKKDEVNGISHAYQKLKGFYKGVLNLGPDYIRDAKTEEWLTRRQISVHEME</sequence>
<evidence type="ECO:0000313" key="1">
    <source>
        <dbReference type="EMBL" id="GJT36473.1"/>
    </source>
</evidence>
<organism evidence="1 2">
    <name type="scientific">Tanacetum coccineum</name>
    <dbReference type="NCBI Taxonomy" id="301880"/>
    <lineage>
        <taxon>Eukaryota</taxon>
        <taxon>Viridiplantae</taxon>
        <taxon>Streptophyta</taxon>
        <taxon>Embryophyta</taxon>
        <taxon>Tracheophyta</taxon>
        <taxon>Spermatophyta</taxon>
        <taxon>Magnoliopsida</taxon>
        <taxon>eudicotyledons</taxon>
        <taxon>Gunneridae</taxon>
        <taxon>Pentapetalae</taxon>
        <taxon>asterids</taxon>
        <taxon>campanulids</taxon>
        <taxon>Asterales</taxon>
        <taxon>Asteraceae</taxon>
        <taxon>Asteroideae</taxon>
        <taxon>Anthemideae</taxon>
        <taxon>Anthemidinae</taxon>
        <taxon>Tanacetum</taxon>
    </lineage>
</organism>
<name>A0ABQ5DBX7_9ASTR</name>
<gene>
    <name evidence="1" type="ORF">Tco_0926892</name>
</gene>